<name>A0A2P1CFD6_9CAUD</name>
<evidence type="ECO:0000313" key="1">
    <source>
        <dbReference type="EMBL" id="AVJ49941.1"/>
    </source>
</evidence>
<gene>
    <name evidence="1" type="primary">43</name>
    <name evidence="1" type="ORF">PBI_KOJI_43</name>
</gene>
<dbReference type="RefSeq" id="YP_009624242.1">
    <property type="nucleotide sequence ID" value="NC_042118.1"/>
</dbReference>
<protein>
    <submittedName>
        <fullName evidence="1">Uncharacterized protein</fullName>
    </submittedName>
</protein>
<evidence type="ECO:0000313" key="2">
    <source>
        <dbReference type="Proteomes" id="UP000241035"/>
    </source>
</evidence>
<dbReference type="OrthoDB" id="11113at10239"/>
<dbReference type="Proteomes" id="UP000241035">
    <property type="component" value="Segment"/>
</dbReference>
<keyword evidence="2" id="KW-1185">Reference proteome</keyword>
<dbReference type="EMBL" id="MG925345">
    <property type="protein sequence ID" value="AVJ49941.1"/>
    <property type="molecule type" value="Genomic_DNA"/>
</dbReference>
<sequence>MKSRTGSDVRQHPHFDHLFKVGVLHGRSEDKTLSKATRREALQELDRYFDEGLIIQKHKEVKMAERKSGHKPMTKSGFCAHPSSNRDSHKSCKDLKCTCECHEYETVFGGQGIIFAVIDDREAMREGRVTTVDVITEAIEAALDAGHETSEEIARYLVTSAFSHVRDRRVRFNSVLKAGDVVGAQITRKLYNAYNDLALLADQEDDPKVKASLKDEAHGFAAAVQVVISPFSSEDPKDPRLVNWAEVDRMTEAFEKEQRYVRRERKGNPQ</sequence>
<accession>A0A2P1CFD6</accession>
<dbReference type="KEGG" id="vg:40101081"/>
<dbReference type="GeneID" id="40101081"/>
<organism evidence="1 2">
    <name type="scientific">Microbacterium phage Koji</name>
    <dbReference type="NCBI Taxonomy" id="2099625"/>
    <lineage>
        <taxon>Viruses</taxon>
        <taxon>Duplodnaviria</taxon>
        <taxon>Heunggongvirae</taxon>
        <taxon>Uroviricota</taxon>
        <taxon>Caudoviricetes</taxon>
        <taxon>Kojivirus</taxon>
        <taxon>Kojivirus koji</taxon>
    </lineage>
</organism>
<proteinExistence type="predicted"/>
<reference evidence="1 2" key="1">
    <citation type="submission" date="2018-02" db="EMBL/GenBank/DDBJ databases">
        <authorList>
            <person name="Zack K.M."/>
            <person name="Garlena R.A."/>
            <person name="Russell D.A."/>
            <person name="Pope W.H."/>
            <person name="Jacobs-Sera D."/>
            <person name="Hatfull G.F."/>
        </authorList>
    </citation>
    <scope>NUCLEOTIDE SEQUENCE [LARGE SCALE GENOMIC DNA]</scope>
</reference>